<evidence type="ECO:0000256" key="4">
    <source>
        <dbReference type="ARBA" id="ARBA00022527"/>
    </source>
</evidence>
<dbReference type="PROSITE" id="PS50011">
    <property type="entry name" value="PROTEIN_KINASE_DOM"/>
    <property type="match status" value="1"/>
</dbReference>
<feature type="region of interest" description="Disordered" evidence="13">
    <location>
        <begin position="156"/>
        <end position="184"/>
    </location>
</feature>
<dbReference type="Pfam" id="PF00786">
    <property type="entry name" value="PBD"/>
    <property type="match status" value="1"/>
</dbReference>
<keyword evidence="4" id="KW-0723">Serine/threonine-protein kinase</keyword>
<evidence type="ECO:0000256" key="7">
    <source>
        <dbReference type="ARBA" id="ARBA00022741"/>
    </source>
</evidence>
<dbReference type="PROSITE" id="PS50108">
    <property type="entry name" value="CRIB"/>
    <property type="match status" value="1"/>
</dbReference>
<evidence type="ECO:0000256" key="12">
    <source>
        <dbReference type="ARBA" id="ARBA00048679"/>
    </source>
</evidence>
<organism evidence="16 17">
    <name type="scientific">Mesorhabditis spiculigera</name>
    <dbReference type="NCBI Taxonomy" id="96644"/>
    <lineage>
        <taxon>Eukaryota</taxon>
        <taxon>Metazoa</taxon>
        <taxon>Ecdysozoa</taxon>
        <taxon>Nematoda</taxon>
        <taxon>Chromadorea</taxon>
        <taxon>Rhabditida</taxon>
        <taxon>Rhabditina</taxon>
        <taxon>Rhabditomorpha</taxon>
        <taxon>Rhabditoidea</taxon>
        <taxon>Rhabditidae</taxon>
        <taxon>Mesorhabditinae</taxon>
        <taxon>Mesorhabditis</taxon>
    </lineage>
</organism>
<dbReference type="Gene3D" id="1.10.510.10">
    <property type="entry name" value="Transferase(Phosphotransferase) domain 1"/>
    <property type="match status" value="1"/>
</dbReference>
<accession>A0AA36G3B4</accession>
<keyword evidence="5" id="KW-0808">Transferase</keyword>
<dbReference type="InterPro" id="IPR036936">
    <property type="entry name" value="CRIB_dom_sf"/>
</dbReference>
<gene>
    <name evidence="16" type="ORF">MSPICULIGERA_LOCUS15538</name>
</gene>
<keyword evidence="9" id="KW-0067">ATP-binding</keyword>
<reference evidence="16" key="1">
    <citation type="submission" date="2023-06" db="EMBL/GenBank/DDBJ databases">
        <authorList>
            <person name="Delattre M."/>
        </authorList>
    </citation>
    <scope>NUCLEOTIDE SEQUENCE</scope>
    <source>
        <strain evidence="16">AF72</strain>
    </source>
</reference>
<name>A0AA36G3B4_9BILA</name>
<dbReference type="CDD" id="cd01093">
    <property type="entry name" value="CRIB_PAK_like"/>
    <property type="match status" value="1"/>
</dbReference>
<dbReference type="AlphaFoldDB" id="A0AA36G3B4"/>
<dbReference type="SMART" id="SM00285">
    <property type="entry name" value="PBD"/>
    <property type="match status" value="1"/>
</dbReference>
<dbReference type="Gene3D" id="3.90.810.10">
    <property type="entry name" value="CRIB domain"/>
    <property type="match status" value="1"/>
</dbReference>
<feature type="domain" description="Protein kinase" evidence="14">
    <location>
        <begin position="213"/>
        <end position="464"/>
    </location>
</feature>
<dbReference type="SUPFAM" id="SSF56112">
    <property type="entry name" value="Protein kinase-like (PK-like)"/>
    <property type="match status" value="1"/>
</dbReference>
<evidence type="ECO:0000313" key="17">
    <source>
        <dbReference type="Proteomes" id="UP001177023"/>
    </source>
</evidence>
<dbReference type="PANTHER" id="PTHR45832">
    <property type="entry name" value="SERINE/THREONINE-PROTEIN KINASE SAMKA-RELATED-RELATED"/>
    <property type="match status" value="1"/>
</dbReference>
<dbReference type="InterPro" id="IPR051931">
    <property type="entry name" value="PAK3-like"/>
</dbReference>
<keyword evidence="17" id="KW-1185">Reference proteome</keyword>
<comment type="catalytic activity">
    <reaction evidence="11">
        <text>L-threonyl-[protein] + ATP = O-phospho-L-threonyl-[protein] + ADP + H(+)</text>
        <dbReference type="Rhea" id="RHEA:46608"/>
        <dbReference type="Rhea" id="RHEA-COMP:11060"/>
        <dbReference type="Rhea" id="RHEA-COMP:11605"/>
        <dbReference type="ChEBI" id="CHEBI:15378"/>
        <dbReference type="ChEBI" id="CHEBI:30013"/>
        <dbReference type="ChEBI" id="CHEBI:30616"/>
        <dbReference type="ChEBI" id="CHEBI:61977"/>
        <dbReference type="ChEBI" id="CHEBI:456216"/>
        <dbReference type="EC" id="2.7.11.1"/>
    </reaction>
</comment>
<dbReference type="InterPro" id="IPR033923">
    <property type="entry name" value="PAK_BD"/>
</dbReference>
<dbReference type="InterPro" id="IPR011009">
    <property type="entry name" value="Kinase-like_dom_sf"/>
</dbReference>
<dbReference type="Proteomes" id="UP001177023">
    <property type="component" value="Unassembled WGS sequence"/>
</dbReference>
<evidence type="ECO:0000259" key="14">
    <source>
        <dbReference type="PROSITE" id="PS50011"/>
    </source>
</evidence>
<dbReference type="Pfam" id="PF00069">
    <property type="entry name" value="Pkinase"/>
    <property type="match status" value="1"/>
</dbReference>
<keyword evidence="10" id="KW-0460">Magnesium</keyword>
<dbReference type="GO" id="GO:0005524">
    <property type="term" value="F:ATP binding"/>
    <property type="evidence" value="ECO:0007669"/>
    <property type="project" value="UniProtKB-KW"/>
</dbReference>
<evidence type="ECO:0000259" key="15">
    <source>
        <dbReference type="PROSITE" id="PS50108"/>
    </source>
</evidence>
<dbReference type="GO" id="GO:0004674">
    <property type="term" value="F:protein serine/threonine kinase activity"/>
    <property type="evidence" value="ECO:0007669"/>
    <property type="project" value="UniProtKB-KW"/>
</dbReference>
<dbReference type="FunFam" id="1.10.510.10:FF:000768">
    <property type="entry name" value="Non-specific serine/threonine protein kinase"/>
    <property type="match status" value="1"/>
</dbReference>
<evidence type="ECO:0000256" key="5">
    <source>
        <dbReference type="ARBA" id="ARBA00022679"/>
    </source>
</evidence>
<feature type="compositionally biased region" description="Low complexity" evidence="13">
    <location>
        <begin position="161"/>
        <end position="177"/>
    </location>
</feature>
<keyword evidence="7" id="KW-0547">Nucleotide-binding</keyword>
<evidence type="ECO:0000256" key="8">
    <source>
        <dbReference type="ARBA" id="ARBA00022777"/>
    </source>
</evidence>
<evidence type="ECO:0000256" key="6">
    <source>
        <dbReference type="ARBA" id="ARBA00022723"/>
    </source>
</evidence>
<feature type="non-terminal residue" evidence="16">
    <location>
        <position position="484"/>
    </location>
</feature>
<dbReference type="EC" id="2.7.11.1" evidence="3"/>
<dbReference type="Gene3D" id="3.30.200.20">
    <property type="entry name" value="Phosphorylase Kinase, domain 1"/>
    <property type="match status" value="1"/>
</dbReference>
<evidence type="ECO:0000256" key="11">
    <source>
        <dbReference type="ARBA" id="ARBA00047899"/>
    </source>
</evidence>
<feature type="region of interest" description="Disordered" evidence="13">
    <location>
        <begin position="96"/>
        <end position="123"/>
    </location>
</feature>
<comment type="cofactor">
    <cofactor evidence="1">
        <name>Mg(2+)</name>
        <dbReference type="ChEBI" id="CHEBI:18420"/>
    </cofactor>
</comment>
<protein>
    <recommendedName>
        <fullName evidence="3">non-specific serine/threonine protein kinase</fullName>
        <ecNumber evidence="3">2.7.11.1</ecNumber>
    </recommendedName>
</protein>
<comment type="catalytic activity">
    <reaction evidence="12">
        <text>L-seryl-[protein] + ATP = O-phospho-L-seryl-[protein] + ADP + H(+)</text>
        <dbReference type="Rhea" id="RHEA:17989"/>
        <dbReference type="Rhea" id="RHEA-COMP:9863"/>
        <dbReference type="Rhea" id="RHEA-COMP:11604"/>
        <dbReference type="ChEBI" id="CHEBI:15378"/>
        <dbReference type="ChEBI" id="CHEBI:29999"/>
        <dbReference type="ChEBI" id="CHEBI:30616"/>
        <dbReference type="ChEBI" id="CHEBI:83421"/>
        <dbReference type="ChEBI" id="CHEBI:456216"/>
        <dbReference type="EC" id="2.7.11.1"/>
    </reaction>
</comment>
<feature type="compositionally biased region" description="Polar residues" evidence="13">
    <location>
        <begin position="96"/>
        <end position="108"/>
    </location>
</feature>
<keyword evidence="8" id="KW-0418">Kinase</keyword>
<dbReference type="GO" id="GO:0046872">
    <property type="term" value="F:metal ion binding"/>
    <property type="evidence" value="ECO:0007669"/>
    <property type="project" value="UniProtKB-KW"/>
</dbReference>
<sequence>MNARRSFRKKLKKEDISTPANFEHRIHAGYNQKTGQYTGLPKQWEALLGRTRPLANRPRPLVDPSQYTQSQVSSLKTVVRGDLVVQTPAFQNGHMQSFERSSIRSSGVISPYGPRSPADPSKRYPFDEPGYVSFPFQQKNTQNAQIHLAENGNLHSMLGQSASGSVTSSSMSSTSGMEQNANRAGHNPSNLTHDQFRTALSSVVTPNISPAQLCEMTRFAEGSTGFVDTAILRSNRQKVAVKKMDLRKQARRELLFNEVCIMRDYRHPNIVEMLSSFLVGDELWVIMEFMEGGSLTDIVTTCRMFEPQIACVAQQCLRGLAFLHINGIIHRDIKSDSILLKRNGVVKLSDFGFCGRLSKDIPRRRSLVGTPYWTGPEVIARQPYDASADVWSFGILTIEMVEGEPPLFNEDPMTALRLIRDNPPPRLNPAAQSTPVLHDFVSRCLLREAHLRWKCEQLLGHPFIQGAAPAETLCPLIQSGQQKH</sequence>
<dbReference type="PANTHER" id="PTHR45832:SF8">
    <property type="entry name" value="PROTEIN KINASE DOMAIN-CONTAINING PROTEIN"/>
    <property type="match status" value="1"/>
</dbReference>
<dbReference type="InterPro" id="IPR000095">
    <property type="entry name" value="CRIB_dom"/>
</dbReference>
<proteinExistence type="inferred from homology"/>
<comment type="caution">
    <text evidence="16">The sequence shown here is derived from an EMBL/GenBank/DDBJ whole genome shotgun (WGS) entry which is preliminary data.</text>
</comment>
<dbReference type="FunFam" id="3.30.200.20:FF:000705">
    <property type="entry name" value="Non-specific serine/threonine protein kinase"/>
    <property type="match status" value="1"/>
</dbReference>
<evidence type="ECO:0000256" key="13">
    <source>
        <dbReference type="SAM" id="MobiDB-lite"/>
    </source>
</evidence>
<dbReference type="EMBL" id="CATQJA010002648">
    <property type="protein sequence ID" value="CAJ0577260.1"/>
    <property type="molecule type" value="Genomic_DNA"/>
</dbReference>
<comment type="similarity">
    <text evidence="2">Belongs to the protein kinase superfamily. STE Ser/Thr protein kinase family. STE20 subfamily.</text>
</comment>
<dbReference type="InterPro" id="IPR000719">
    <property type="entry name" value="Prot_kinase_dom"/>
</dbReference>
<feature type="domain" description="CRIB" evidence="15">
    <location>
        <begin position="16"/>
        <end position="29"/>
    </location>
</feature>
<evidence type="ECO:0000256" key="1">
    <source>
        <dbReference type="ARBA" id="ARBA00001946"/>
    </source>
</evidence>
<evidence type="ECO:0000313" key="16">
    <source>
        <dbReference type="EMBL" id="CAJ0577260.1"/>
    </source>
</evidence>
<evidence type="ECO:0000256" key="9">
    <source>
        <dbReference type="ARBA" id="ARBA00022840"/>
    </source>
</evidence>
<keyword evidence="6" id="KW-0479">Metal-binding</keyword>
<evidence type="ECO:0000256" key="3">
    <source>
        <dbReference type="ARBA" id="ARBA00012513"/>
    </source>
</evidence>
<evidence type="ECO:0000256" key="10">
    <source>
        <dbReference type="ARBA" id="ARBA00022842"/>
    </source>
</evidence>
<evidence type="ECO:0000256" key="2">
    <source>
        <dbReference type="ARBA" id="ARBA00008874"/>
    </source>
</evidence>